<sequence>MVSVFSLIKFAIGCVDKSLLVQGRSINYDQSNKLYYNACDFDITQRNYDSIDLLRCIKDIVLTSIENSAIHERSRKHAFFDRLSSKNSPLTDLFVSLFNNGESNMGNQISQLLNTGSSQYQSSQYESAVGSLLDPSGGPTGYTNLFDALSSISRYDDLKCVPRILCEVTSGAIPGESIYGRDINLFNNLFQKNILSKLLTKFHFIESSPIFNFGKAALLGYTNRNNPNHCYQEYPKCPRNNDQLIHYLNNHNGGFFRYFNQFNRGNIYNKPYVAQRNKEYLYHNRFHKNEAPYPRFDYSDNSDFSNMKKLQFDNDNKKDIQNYEPRIRNEVNRIVFPDDDEESTKFVDTSNRLPKTVFDFEGIQDTDDVQQDDFIFFPTDKTRTEKYEESNQLYNSFPQSSEPSSRSFVFPDD</sequence>
<dbReference type="Proteomes" id="UP000694924">
    <property type="component" value="Unplaced"/>
</dbReference>
<dbReference type="GeneID" id="107072899"/>
<evidence type="ECO:0000313" key="3">
    <source>
        <dbReference type="RefSeq" id="XP_015188695.1"/>
    </source>
</evidence>
<accession>A0ABM1J8A7</accession>
<reference evidence="3" key="1">
    <citation type="submission" date="2025-08" db="UniProtKB">
        <authorList>
            <consortium name="RefSeq"/>
        </authorList>
    </citation>
    <scope>IDENTIFICATION</scope>
    <source>
        <tissue evidence="3">Whole body</tissue>
    </source>
</reference>
<evidence type="ECO:0000256" key="1">
    <source>
        <dbReference type="SAM" id="MobiDB-lite"/>
    </source>
</evidence>
<gene>
    <name evidence="3" type="primary">LOC107072899</name>
</gene>
<protein>
    <submittedName>
        <fullName evidence="3">Uncharacterized protein LOC107072899</fullName>
    </submittedName>
</protein>
<keyword evidence="2" id="KW-1185">Reference proteome</keyword>
<dbReference type="RefSeq" id="XP_015188695.1">
    <property type="nucleotide sequence ID" value="XM_015333209.1"/>
</dbReference>
<feature type="compositionally biased region" description="Low complexity" evidence="1">
    <location>
        <begin position="396"/>
        <end position="413"/>
    </location>
</feature>
<feature type="region of interest" description="Disordered" evidence="1">
    <location>
        <begin position="387"/>
        <end position="413"/>
    </location>
</feature>
<evidence type="ECO:0000313" key="2">
    <source>
        <dbReference type="Proteomes" id="UP000694924"/>
    </source>
</evidence>
<proteinExistence type="predicted"/>
<name>A0ABM1J8A7_POLDO</name>
<organism evidence="2 3">
    <name type="scientific">Polistes dominula</name>
    <name type="common">European paper wasp</name>
    <name type="synonym">Vespa dominula</name>
    <dbReference type="NCBI Taxonomy" id="743375"/>
    <lineage>
        <taxon>Eukaryota</taxon>
        <taxon>Metazoa</taxon>
        <taxon>Ecdysozoa</taxon>
        <taxon>Arthropoda</taxon>
        <taxon>Hexapoda</taxon>
        <taxon>Insecta</taxon>
        <taxon>Pterygota</taxon>
        <taxon>Neoptera</taxon>
        <taxon>Endopterygota</taxon>
        <taxon>Hymenoptera</taxon>
        <taxon>Apocrita</taxon>
        <taxon>Aculeata</taxon>
        <taxon>Vespoidea</taxon>
        <taxon>Vespidae</taxon>
        <taxon>Polistinae</taxon>
        <taxon>Polistini</taxon>
        <taxon>Polistes</taxon>
    </lineage>
</organism>